<feature type="domain" description="Disease resistance protein winged helix" evidence="2">
    <location>
        <begin position="1"/>
        <end position="56"/>
    </location>
</feature>
<keyword evidence="1" id="KW-0677">Repeat</keyword>
<dbReference type="SUPFAM" id="SSF52058">
    <property type="entry name" value="L domain-like"/>
    <property type="match status" value="1"/>
</dbReference>
<evidence type="ECO:0000259" key="2">
    <source>
        <dbReference type="Pfam" id="PF23559"/>
    </source>
</evidence>
<proteinExistence type="predicted"/>
<dbReference type="InterPro" id="IPR001611">
    <property type="entry name" value="Leu-rich_rpt"/>
</dbReference>
<evidence type="ECO:0000256" key="1">
    <source>
        <dbReference type="ARBA" id="ARBA00022737"/>
    </source>
</evidence>
<dbReference type="Pfam" id="PF23559">
    <property type="entry name" value="WHD_DRP"/>
    <property type="match status" value="1"/>
</dbReference>
<name>A0A067KZY1_JATCU</name>
<accession>A0A067KZY1</accession>
<dbReference type="PANTHER" id="PTHR47186:SF13">
    <property type="entry name" value="DISEASE RESISTANCE PROTEIN RGA3"/>
    <property type="match status" value="1"/>
</dbReference>
<protein>
    <recommendedName>
        <fullName evidence="6">NB-ARC domain-containing protein</fullName>
    </recommendedName>
</protein>
<dbReference type="InterPro" id="IPR058922">
    <property type="entry name" value="WHD_DRP"/>
</dbReference>
<dbReference type="EMBL" id="KK914327">
    <property type="protein sequence ID" value="KDP40558.1"/>
    <property type="molecule type" value="Genomic_DNA"/>
</dbReference>
<dbReference type="InterPro" id="IPR056789">
    <property type="entry name" value="LRR_R13L1-DRL21"/>
</dbReference>
<sequence length="666" mass="76297">MAQDYIPSSCGNQNLEEIGDQYFNDLLLRSFFQEVEKDDFGNIISCKMHDLIHDLAQTIAGTDCLLSGIDAENISKRLRHLSFDRSLYYTWEVPHHLQQIKGLRTFLLPVNDRWINESNQVTLISNFKRLRVLDMHCLGIEKLPCSIVKLKHLRYLDISNNSLVERLPGSICNLLNLQTLLLARCERLIELPRDIRKLINLRHLVIIKCPRLRHMPPGLGELTCLRTLSRFIVPRNKETASDTAKLNELNGLNLLRGGIWLKNLESLTDSLLESHEANLKRKIYLQFLGLQWIPTEANVSQSNEALLEILHPPPNLKHLWVEGYGGVKLSSWLSSLKNIVRITIRNCPKCRKLPPLEHLPSLRFLHLHKLAALEYIEYDNNEMFSSSASKTAFFPSLQELWLYKLPNFKGWQLREFIDENNGTSAAFTADNNQSLEHLFPCLNQLTIERCSKLTSMPFFPYLDSLHLINSSVLVTAASTFSSFSFSLFPFSTINILFIEKDEYLECLPEEGLQNLTSLKTLKLKNCPRLAFLSPGINYLTRLTSLEISECSRIDLFHDNGIQWQGLRNLCHLIIDYLPQLVSLPEGLQNITGLKELKILSCYNLVALPEWIRNFSLLQELEISDCSSFKSLPEGIHAHTSLQKLKIANGPSPSFLDITQRISHHRG</sequence>
<dbReference type="PANTHER" id="PTHR47186">
    <property type="entry name" value="LEUCINE-RICH REPEAT-CONTAINING PROTEIN 57"/>
    <property type="match status" value="1"/>
</dbReference>
<dbReference type="Pfam" id="PF00560">
    <property type="entry name" value="LRR_1"/>
    <property type="match status" value="1"/>
</dbReference>
<reference evidence="4 5" key="1">
    <citation type="journal article" date="2014" name="PLoS ONE">
        <title>Global Analysis of Gene Expression Profiles in Physic Nut (Jatropha curcas L.) Seedlings Exposed to Salt Stress.</title>
        <authorList>
            <person name="Zhang L."/>
            <person name="Zhang C."/>
            <person name="Wu P."/>
            <person name="Chen Y."/>
            <person name="Li M."/>
            <person name="Jiang H."/>
            <person name="Wu G."/>
        </authorList>
    </citation>
    <scope>NUCLEOTIDE SEQUENCE [LARGE SCALE GENOMIC DNA]</scope>
    <source>
        <strain evidence="5">cv. GZQX0401</strain>
        <tissue evidence="4">Young leaves</tissue>
    </source>
</reference>
<dbReference type="Proteomes" id="UP000027138">
    <property type="component" value="Unassembled WGS sequence"/>
</dbReference>
<feature type="domain" description="R13L1/DRL21-like LRR repeat region" evidence="3">
    <location>
        <begin position="585"/>
        <end position="648"/>
    </location>
</feature>
<evidence type="ECO:0008006" key="6">
    <source>
        <dbReference type="Google" id="ProtNLM"/>
    </source>
</evidence>
<keyword evidence="5" id="KW-1185">Reference proteome</keyword>
<dbReference type="Gene3D" id="3.80.10.10">
    <property type="entry name" value="Ribonuclease Inhibitor"/>
    <property type="match status" value="3"/>
</dbReference>
<dbReference type="AlphaFoldDB" id="A0A067KZY1"/>
<dbReference type="SUPFAM" id="SSF52047">
    <property type="entry name" value="RNI-like"/>
    <property type="match status" value="1"/>
</dbReference>
<evidence type="ECO:0000259" key="3">
    <source>
        <dbReference type="Pfam" id="PF25019"/>
    </source>
</evidence>
<dbReference type="Pfam" id="PF25019">
    <property type="entry name" value="LRR_R13L1-DRL21"/>
    <property type="match status" value="2"/>
</dbReference>
<dbReference type="InterPro" id="IPR032675">
    <property type="entry name" value="LRR_dom_sf"/>
</dbReference>
<feature type="domain" description="R13L1/DRL21-like LRR repeat region" evidence="3">
    <location>
        <begin position="246"/>
        <end position="369"/>
    </location>
</feature>
<organism evidence="4 5">
    <name type="scientific">Jatropha curcas</name>
    <name type="common">Barbados nut</name>
    <dbReference type="NCBI Taxonomy" id="180498"/>
    <lineage>
        <taxon>Eukaryota</taxon>
        <taxon>Viridiplantae</taxon>
        <taxon>Streptophyta</taxon>
        <taxon>Embryophyta</taxon>
        <taxon>Tracheophyta</taxon>
        <taxon>Spermatophyta</taxon>
        <taxon>Magnoliopsida</taxon>
        <taxon>eudicotyledons</taxon>
        <taxon>Gunneridae</taxon>
        <taxon>Pentapetalae</taxon>
        <taxon>rosids</taxon>
        <taxon>fabids</taxon>
        <taxon>Malpighiales</taxon>
        <taxon>Euphorbiaceae</taxon>
        <taxon>Crotonoideae</taxon>
        <taxon>Jatropheae</taxon>
        <taxon>Jatropha</taxon>
    </lineage>
</organism>
<evidence type="ECO:0000313" key="5">
    <source>
        <dbReference type="Proteomes" id="UP000027138"/>
    </source>
</evidence>
<gene>
    <name evidence="4" type="ORF">JCGZ_24557</name>
</gene>
<dbReference type="OrthoDB" id="1690427at2759"/>
<evidence type="ECO:0000313" key="4">
    <source>
        <dbReference type="EMBL" id="KDP40558.1"/>
    </source>
</evidence>